<dbReference type="InParanoid" id="A0A1U8BNJ7"/>
<evidence type="ECO:0000256" key="6">
    <source>
        <dbReference type="ARBA" id="ARBA00022989"/>
    </source>
</evidence>
<evidence type="ECO:0000256" key="8">
    <source>
        <dbReference type="RuleBase" id="RU361233"/>
    </source>
</evidence>
<dbReference type="PANTHER" id="PTHR33573">
    <property type="entry name" value="CASP-LIKE PROTEIN 4A4"/>
    <property type="match status" value="1"/>
</dbReference>
<evidence type="ECO:0000259" key="9">
    <source>
        <dbReference type="Pfam" id="PF04535"/>
    </source>
</evidence>
<feature type="transmembrane region" description="Helical" evidence="8">
    <location>
        <begin position="21"/>
        <end position="42"/>
    </location>
</feature>
<keyword evidence="4 8" id="KW-1003">Cell membrane</keyword>
<reference evidence="11" key="1">
    <citation type="submission" date="2025-08" db="UniProtKB">
        <authorList>
            <consortium name="RefSeq"/>
        </authorList>
    </citation>
    <scope>IDENTIFICATION</scope>
</reference>
<feature type="transmembrane region" description="Helical" evidence="8">
    <location>
        <begin position="62"/>
        <end position="89"/>
    </location>
</feature>
<evidence type="ECO:0000256" key="3">
    <source>
        <dbReference type="ARBA" id="ARBA00011489"/>
    </source>
</evidence>
<evidence type="ECO:0000256" key="4">
    <source>
        <dbReference type="ARBA" id="ARBA00022475"/>
    </source>
</evidence>
<dbReference type="GO" id="GO:0005886">
    <property type="term" value="C:plasma membrane"/>
    <property type="evidence" value="ECO:0007669"/>
    <property type="project" value="UniProtKB-SubCell"/>
</dbReference>
<keyword evidence="6 8" id="KW-1133">Transmembrane helix</keyword>
<dbReference type="RefSeq" id="XP_010278671.1">
    <property type="nucleotide sequence ID" value="XM_010280369.2"/>
</dbReference>
<dbReference type="InterPro" id="IPR006459">
    <property type="entry name" value="CASP/CASPL"/>
</dbReference>
<dbReference type="OMA" id="CINAICA"/>
<evidence type="ECO:0000256" key="1">
    <source>
        <dbReference type="ARBA" id="ARBA00004651"/>
    </source>
</evidence>
<evidence type="ECO:0000256" key="5">
    <source>
        <dbReference type="ARBA" id="ARBA00022692"/>
    </source>
</evidence>
<dbReference type="OrthoDB" id="755577at2759"/>
<dbReference type="GeneID" id="104612793"/>
<gene>
    <name evidence="11" type="primary">LOC104612793</name>
</gene>
<dbReference type="PANTHER" id="PTHR33573:SF30">
    <property type="entry name" value="CASP-LIKE PROTEIN 2C1-RELATED"/>
    <property type="match status" value="1"/>
</dbReference>
<proteinExistence type="inferred from homology"/>
<evidence type="ECO:0000256" key="2">
    <source>
        <dbReference type="ARBA" id="ARBA00007651"/>
    </source>
</evidence>
<name>A0A1U8BNJ7_NELNU</name>
<dbReference type="Pfam" id="PF04535">
    <property type="entry name" value="CASP_dom"/>
    <property type="match status" value="1"/>
</dbReference>
<comment type="similarity">
    <text evidence="2 8">Belongs to the Casparian strip membrane proteins (CASP) family.</text>
</comment>
<evidence type="ECO:0000313" key="11">
    <source>
        <dbReference type="RefSeq" id="XP_010278671.1"/>
    </source>
</evidence>
<dbReference type="InterPro" id="IPR006702">
    <property type="entry name" value="CASP_dom"/>
</dbReference>
<feature type="transmembrane region" description="Helical" evidence="8">
    <location>
        <begin position="145"/>
        <end position="166"/>
    </location>
</feature>
<dbReference type="AlphaFoldDB" id="A0A1U8BNJ7"/>
<evidence type="ECO:0000313" key="10">
    <source>
        <dbReference type="Proteomes" id="UP000189703"/>
    </source>
</evidence>
<dbReference type="Proteomes" id="UP000189703">
    <property type="component" value="Unplaced"/>
</dbReference>
<dbReference type="FunCoup" id="A0A1U8BNJ7">
    <property type="interactions" value="892"/>
</dbReference>
<keyword evidence="7 8" id="KW-0472">Membrane</keyword>
<dbReference type="KEGG" id="nnu:104612793"/>
<feature type="domain" description="Casparian strip membrane protein" evidence="9">
    <location>
        <begin position="18"/>
        <end position="155"/>
    </location>
</feature>
<comment type="subunit">
    <text evidence="3 8">Homodimer and heterodimers.</text>
</comment>
<protein>
    <recommendedName>
        <fullName evidence="8">CASP-like protein</fullName>
    </recommendedName>
</protein>
<sequence length="187" mass="20753">MRNVGENSPTSMNHQMLSLKVLDLSLRIFAIPLSVASIWVTVTDKQDSSSYGNLEFSTLMGLKYMVCVNAISAGYSLAAVVSSWLRGFLTKDWFFLFLDQVVAYLMVTSVAAVAEILYLAYNGDRDVSWSEVCSFYGKFCSRAKVALVLHALVLLCFLGLTLISAYRVFSQYRPPCVPSKEAELQNG</sequence>
<evidence type="ECO:0000256" key="7">
    <source>
        <dbReference type="ARBA" id="ARBA00023136"/>
    </source>
</evidence>
<feature type="transmembrane region" description="Helical" evidence="8">
    <location>
        <begin position="101"/>
        <end position="121"/>
    </location>
</feature>
<keyword evidence="10" id="KW-1185">Reference proteome</keyword>
<organism evidence="10 11">
    <name type="scientific">Nelumbo nucifera</name>
    <name type="common">Sacred lotus</name>
    <dbReference type="NCBI Taxonomy" id="4432"/>
    <lineage>
        <taxon>Eukaryota</taxon>
        <taxon>Viridiplantae</taxon>
        <taxon>Streptophyta</taxon>
        <taxon>Embryophyta</taxon>
        <taxon>Tracheophyta</taxon>
        <taxon>Spermatophyta</taxon>
        <taxon>Magnoliopsida</taxon>
        <taxon>Proteales</taxon>
        <taxon>Nelumbonaceae</taxon>
        <taxon>Nelumbo</taxon>
    </lineage>
</organism>
<comment type="subcellular location">
    <subcellularLocation>
        <location evidence="1 8">Cell membrane</location>
        <topology evidence="1 8">Multi-pass membrane protein</topology>
    </subcellularLocation>
</comment>
<dbReference type="NCBIfam" id="TIGR01569">
    <property type="entry name" value="A_tha_TIGR01569"/>
    <property type="match status" value="1"/>
</dbReference>
<dbReference type="eggNOG" id="ENOG502RY7Y">
    <property type="taxonomic scope" value="Eukaryota"/>
</dbReference>
<accession>A0A1U8BNJ7</accession>
<keyword evidence="5 8" id="KW-0812">Transmembrane</keyword>